<sequence length="384" mass="44145">MRLLNTSTREFEEFDNDFPPYAILSHTWVKGEEVTLQDLQKYHEFIAQDSPASTSISSRVGFKKIEGCCDLALRDGLNYAWIDTCCIDKTSSAELTEAINSMFKWYKGSDVCYAYLAEVKDATEDFSAADSSFRQSSWFKRGWTLQELLAPRKIQFFSKEWELIGQMDKFTKLCDVVSSITLIPPIYLEGKPLREASVAQRMSWASNRETTREEDIAYSLLGIFDVNMPLLYGEGNKAFRRLQEAIMASIHDHTILAWGYLPWDEEYSTRDTDSECPILATSPADFRSCYDLVGYGRPSPYEMTNMGLKIQLRPRHLKHHEQKMWPGHRHLVVALNCFSQRGPSRQIAIILGHDFDTRVFHNLKLCIKLNESEYDSSTIRCSPA</sequence>
<proteinExistence type="predicted"/>
<evidence type="ECO:0000313" key="1">
    <source>
        <dbReference type="EMBL" id="KAI6088310.1"/>
    </source>
</evidence>
<comment type="caution">
    <text evidence="1">The sequence shown here is derived from an EMBL/GenBank/DDBJ whole genome shotgun (WGS) entry which is preliminary data.</text>
</comment>
<keyword evidence="2" id="KW-1185">Reference proteome</keyword>
<dbReference type="EMBL" id="MU394302">
    <property type="protein sequence ID" value="KAI6088310.1"/>
    <property type="molecule type" value="Genomic_DNA"/>
</dbReference>
<dbReference type="Proteomes" id="UP001497680">
    <property type="component" value="Unassembled WGS sequence"/>
</dbReference>
<accession>A0ACC0D6X4</accession>
<protein>
    <submittedName>
        <fullName evidence="1">HET-domain-containing protein</fullName>
    </submittedName>
</protein>
<organism evidence="1 2">
    <name type="scientific">Hypoxylon rubiginosum</name>
    <dbReference type="NCBI Taxonomy" id="110542"/>
    <lineage>
        <taxon>Eukaryota</taxon>
        <taxon>Fungi</taxon>
        <taxon>Dikarya</taxon>
        <taxon>Ascomycota</taxon>
        <taxon>Pezizomycotina</taxon>
        <taxon>Sordariomycetes</taxon>
        <taxon>Xylariomycetidae</taxon>
        <taxon>Xylariales</taxon>
        <taxon>Hypoxylaceae</taxon>
        <taxon>Hypoxylon</taxon>
    </lineage>
</organism>
<gene>
    <name evidence="1" type="ORF">F4821DRAFT_258143</name>
</gene>
<name>A0ACC0D6X4_9PEZI</name>
<reference evidence="1 2" key="1">
    <citation type="journal article" date="2022" name="New Phytol.">
        <title>Ecological generalism drives hyperdiversity of secondary metabolite gene clusters in xylarialean endophytes.</title>
        <authorList>
            <person name="Franco M.E.E."/>
            <person name="Wisecaver J.H."/>
            <person name="Arnold A.E."/>
            <person name="Ju Y.M."/>
            <person name="Slot J.C."/>
            <person name="Ahrendt S."/>
            <person name="Moore L.P."/>
            <person name="Eastman K.E."/>
            <person name="Scott K."/>
            <person name="Konkel Z."/>
            <person name="Mondo S.J."/>
            <person name="Kuo A."/>
            <person name="Hayes R.D."/>
            <person name="Haridas S."/>
            <person name="Andreopoulos B."/>
            <person name="Riley R."/>
            <person name="LaButti K."/>
            <person name="Pangilinan J."/>
            <person name="Lipzen A."/>
            <person name="Amirebrahimi M."/>
            <person name="Yan J."/>
            <person name="Adam C."/>
            <person name="Keymanesh K."/>
            <person name="Ng V."/>
            <person name="Louie K."/>
            <person name="Northen T."/>
            <person name="Drula E."/>
            <person name="Henrissat B."/>
            <person name="Hsieh H.M."/>
            <person name="Youens-Clark K."/>
            <person name="Lutzoni F."/>
            <person name="Miadlikowska J."/>
            <person name="Eastwood D.C."/>
            <person name="Hamelin R.C."/>
            <person name="Grigoriev I.V."/>
            <person name="U'Ren J.M."/>
        </authorList>
    </citation>
    <scope>NUCLEOTIDE SEQUENCE [LARGE SCALE GENOMIC DNA]</scope>
    <source>
        <strain evidence="1 2">ER1909</strain>
    </source>
</reference>
<evidence type="ECO:0000313" key="2">
    <source>
        <dbReference type="Proteomes" id="UP001497680"/>
    </source>
</evidence>